<proteinExistence type="predicted"/>
<keyword evidence="2" id="KW-1185">Reference proteome</keyword>
<dbReference type="AlphaFoldDB" id="A0A328VDS5"/>
<gene>
    <name evidence="1" type="ORF">A4R35_09835</name>
</gene>
<accession>A0A328VDS5</accession>
<dbReference type="Proteomes" id="UP000248706">
    <property type="component" value="Unassembled WGS sequence"/>
</dbReference>
<sequence>MLLERRCRQARDLGSGWRLLDEQEVRELRWLLGAGEQFLRRFLAQPRQGLSAQDLEQLRQGPPLLRRLGRVLRWQPRREGLN</sequence>
<dbReference type="EMBL" id="MCIF01000002">
    <property type="protein sequence ID" value="RAQ95836.1"/>
    <property type="molecule type" value="Genomic_DNA"/>
</dbReference>
<evidence type="ECO:0000313" key="1">
    <source>
        <dbReference type="EMBL" id="RAQ95836.1"/>
    </source>
</evidence>
<comment type="caution">
    <text evidence="1">The sequence shown here is derived from an EMBL/GenBank/DDBJ whole genome shotgun (WGS) entry which is preliminary data.</text>
</comment>
<evidence type="ECO:0000313" key="2">
    <source>
        <dbReference type="Proteomes" id="UP000248706"/>
    </source>
</evidence>
<protein>
    <submittedName>
        <fullName evidence="1">Uncharacterized protein</fullName>
    </submittedName>
</protein>
<dbReference type="RefSeq" id="WP_112428915.1">
    <property type="nucleotide sequence ID" value="NZ_MCIF01000002.1"/>
</dbReference>
<name>A0A328VDS5_9CHLR</name>
<organism evidence="1 2">
    <name type="scientific">Thermogemmatispora tikiterensis</name>
    <dbReference type="NCBI Taxonomy" id="1825093"/>
    <lineage>
        <taxon>Bacteria</taxon>
        <taxon>Bacillati</taxon>
        <taxon>Chloroflexota</taxon>
        <taxon>Ktedonobacteria</taxon>
        <taxon>Thermogemmatisporales</taxon>
        <taxon>Thermogemmatisporaceae</taxon>
        <taxon>Thermogemmatispora</taxon>
    </lineage>
</organism>
<reference evidence="1 2" key="1">
    <citation type="submission" date="2016-08" db="EMBL/GenBank/DDBJ databases">
        <title>Analysis of Carbohydrate Active Enzymes in Thermogemmatispora T81 Reveals Carbohydrate Degradation Ability.</title>
        <authorList>
            <person name="Tomazini A."/>
            <person name="Lal S."/>
            <person name="Stott M."/>
            <person name="Henrissat B."/>
            <person name="Polikarpov I."/>
            <person name="Sparling R."/>
            <person name="Levin D.B."/>
        </authorList>
    </citation>
    <scope>NUCLEOTIDE SEQUENCE [LARGE SCALE GENOMIC DNA]</scope>
    <source>
        <strain evidence="1 2">T81</strain>
    </source>
</reference>